<keyword evidence="1" id="KW-0812">Transmembrane</keyword>
<evidence type="ECO:0000313" key="3">
    <source>
        <dbReference type="Proteomes" id="UP000033038"/>
    </source>
</evidence>
<dbReference type="PANTHER" id="PTHR14136">
    <property type="entry name" value="BTB_POZ DOMAIN-CONTAINING PROTEIN KCTD9"/>
    <property type="match status" value="1"/>
</dbReference>
<dbReference type="EMBL" id="CP009526">
    <property type="protein sequence ID" value="AKB50898.1"/>
    <property type="molecule type" value="Genomic_DNA"/>
</dbReference>
<dbReference type="HOGENOM" id="CLU_033401_0_0_2"/>
<feature type="transmembrane region" description="Helical" evidence="1">
    <location>
        <begin position="33"/>
        <end position="53"/>
    </location>
</feature>
<protein>
    <submittedName>
        <fullName evidence="2">Pentapeptide repeat family protein</fullName>
    </submittedName>
</protein>
<dbReference type="InterPro" id="IPR051082">
    <property type="entry name" value="Pentapeptide-BTB/POZ_domain"/>
</dbReference>
<proteinExistence type="predicted"/>
<dbReference type="GeneID" id="24823132"/>
<accession>A0A0E3QMF0</accession>
<dbReference type="Gene3D" id="2.160.20.80">
    <property type="entry name" value="E3 ubiquitin-protein ligase SopA"/>
    <property type="match status" value="1"/>
</dbReference>
<keyword evidence="1" id="KW-1133">Transmembrane helix</keyword>
<keyword evidence="1" id="KW-0472">Membrane</keyword>
<dbReference type="RefSeq" id="WP_011308017.1">
    <property type="nucleotide sequence ID" value="NZ_CP009526.1"/>
</dbReference>
<dbReference type="PATRIC" id="fig|1434109.4.peg.2069"/>
<gene>
    <name evidence="2" type="ORF">MSBRW_1645</name>
</gene>
<sequence>MDFKEVIKKYKQFKIPSLSIISEKAKQYSKTSLLIVVIFAVFLVLALQYVPHWQVAQFGIMNPKYLAEMENNYRATLAQIFGGVAVGIGIYFAWGNLTTTREGQITERFTRAVDQLGNENMEIRLGGIYALERISKESEKDYWPIMEILTAYVRKNSSVEVIENVETQTMASSDIQAVLTVIGRRKYSFQSGEPSYLDLHGTYLEGVNLNGVNLERANFTGVNLNRANLERANFKYAKLDGANLEGASLSYANLENANLIKTNLIFAQLYGANLKLANLSSAYLIYANLRKTNLEWAFLKCAYFSKAILEGACLEKAYLVETIGLSVDQLSRVKTLYNTELDEELEIPLRERYPALFEKPDE</sequence>
<organism evidence="2 3">
    <name type="scientific">Methanosarcina barkeri str. Wiesmoor</name>
    <dbReference type="NCBI Taxonomy" id="1434109"/>
    <lineage>
        <taxon>Archaea</taxon>
        <taxon>Methanobacteriati</taxon>
        <taxon>Methanobacteriota</taxon>
        <taxon>Stenosarchaea group</taxon>
        <taxon>Methanomicrobia</taxon>
        <taxon>Methanosarcinales</taxon>
        <taxon>Methanosarcinaceae</taxon>
        <taxon>Methanosarcina</taxon>
    </lineage>
</organism>
<dbReference type="AlphaFoldDB" id="A0A0E3QMF0"/>
<reference evidence="2 3" key="1">
    <citation type="submission" date="2014-07" db="EMBL/GenBank/DDBJ databases">
        <title>Methanogenic archaea and the global carbon cycle.</title>
        <authorList>
            <person name="Henriksen J.R."/>
            <person name="Luke J."/>
            <person name="Reinhart S."/>
            <person name="Benedict M.N."/>
            <person name="Youngblut N.D."/>
            <person name="Metcalf M.E."/>
            <person name="Whitaker R.J."/>
            <person name="Metcalf W.W."/>
        </authorList>
    </citation>
    <scope>NUCLEOTIDE SEQUENCE [LARGE SCALE GENOMIC DNA]</scope>
    <source>
        <strain evidence="2 3">Wiesmoor</strain>
    </source>
</reference>
<feature type="transmembrane region" description="Helical" evidence="1">
    <location>
        <begin position="73"/>
        <end position="94"/>
    </location>
</feature>
<dbReference type="Proteomes" id="UP000033038">
    <property type="component" value="Chromosome"/>
</dbReference>
<dbReference type="InterPro" id="IPR001646">
    <property type="entry name" value="5peptide_repeat"/>
</dbReference>
<dbReference type="SUPFAM" id="SSF141571">
    <property type="entry name" value="Pentapeptide repeat-like"/>
    <property type="match status" value="1"/>
</dbReference>
<dbReference type="PANTHER" id="PTHR14136:SF17">
    <property type="entry name" value="BTB_POZ DOMAIN-CONTAINING PROTEIN KCTD9"/>
    <property type="match status" value="1"/>
</dbReference>
<dbReference type="KEGG" id="mbw:MSBRW_1645"/>
<dbReference type="Pfam" id="PF00805">
    <property type="entry name" value="Pentapeptide"/>
    <property type="match status" value="3"/>
</dbReference>
<name>A0A0E3QMF0_METBA</name>
<evidence type="ECO:0000256" key="1">
    <source>
        <dbReference type="SAM" id="Phobius"/>
    </source>
</evidence>
<evidence type="ECO:0000313" key="2">
    <source>
        <dbReference type="EMBL" id="AKB50898.1"/>
    </source>
</evidence>